<organism evidence="2 3">
    <name type="scientific">Pseudomonas syringae pv. tagetis</name>
    <dbReference type="NCBI Taxonomy" id="129140"/>
    <lineage>
        <taxon>Bacteria</taxon>
        <taxon>Pseudomonadati</taxon>
        <taxon>Pseudomonadota</taxon>
        <taxon>Gammaproteobacteria</taxon>
        <taxon>Pseudomonadales</taxon>
        <taxon>Pseudomonadaceae</taxon>
        <taxon>Pseudomonas</taxon>
    </lineage>
</organism>
<dbReference type="STRING" id="129140.ALO44_01095"/>
<dbReference type="Proteomes" id="UP000050474">
    <property type="component" value="Unassembled WGS sequence"/>
</dbReference>
<evidence type="ECO:0000256" key="1">
    <source>
        <dbReference type="SAM" id="Phobius"/>
    </source>
</evidence>
<evidence type="ECO:0000313" key="2">
    <source>
        <dbReference type="EMBL" id="KPY86304.1"/>
    </source>
</evidence>
<feature type="transmembrane region" description="Helical" evidence="1">
    <location>
        <begin position="76"/>
        <end position="93"/>
    </location>
</feature>
<proteinExistence type="predicted"/>
<reference evidence="2 3" key="1">
    <citation type="submission" date="2015-09" db="EMBL/GenBank/DDBJ databases">
        <title>Genome announcement of multiple Pseudomonas syringae strains.</title>
        <authorList>
            <person name="Thakur S."/>
            <person name="Wang P.W."/>
            <person name="Gong Y."/>
            <person name="Weir B.S."/>
            <person name="Guttman D.S."/>
        </authorList>
    </citation>
    <scope>NUCLEOTIDE SEQUENCE [LARGE SCALE GENOMIC DNA]</scope>
    <source>
        <strain evidence="2 3">ICMP4091</strain>
    </source>
</reference>
<sequence length="105" mass="11662">MVIGERAYASGIKRRFTRYPEEDLSMNKPLPDLQLTQWHDSNDNQEHSASLALYLIAVPLFILATLLILNGLFSESLSSIAIGVIGLVAALVFQRKDAARSHQKP</sequence>
<evidence type="ECO:0008006" key="4">
    <source>
        <dbReference type="Google" id="ProtNLM"/>
    </source>
</evidence>
<dbReference type="AlphaFoldDB" id="A0A0N8T3R2"/>
<evidence type="ECO:0000313" key="3">
    <source>
        <dbReference type="Proteomes" id="UP000050474"/>
    </source>
</evidence>
<protein>
    <recommendedName>
        <fullName evidence="4">Phage terminase, small subunit</fullName>
    </recommendedName>
</protein>
<comment type="caution">
    <text evidence="2">The sequence shown here is derived from an EMBL/GenBank/DDBJ whole genome shotgun (WGS) entry which is preliminary data.</text>
</comment>
<dbReference type="PATRIC" id="fig|129140.3.peg.1484"/>
<keyword evidence="1" id="KW-1133">Transmembrane helix</keyword>
<name>A0A0N8T3R2_9PSED</name>
<feature type="transmembrane region" description="Helical" evidence="1">
    <location>
        <begin position="51"/>
        <end position="70"/>
    </location>
</feature>
<keyword evidence="1" id="KW-0472">Membrane</keyword>
<dbReference type="EMBL" id="LJRM01000085">
    <property type="protein sequence ID" value="KPY86304.1"/>
    <property type="molecule type" value="Genomic_DNA"/>
</dbReference>
<gene>
    <name evidence="2" type="ORF">ALO44_01095</name>
</gene>
<accession>A0A0N8T3R2</accession>
<keyword evidence="1" id="KW-0812">Transmembrane</keyword>